<feature type="chain" id="PRO_5046590569" description="chitinase" evidence="6">
    <location>
        <begin position="27"/>
        <end position="564"/>
    </location>
</feature>
<dbReference type="Pfam" id="PF02839">
    <property type="entry name" value="CBM_5_12"/>
    <property type="match status" value="1"/>
</dbReference>
<evidence type="ECO:0000259" key="8">
    <source>
        <dbReference type="SMART" id="SM00636"/>
    </source>
</evidence>
<dbReference type="RefSeq" id="WP_321547810.1">
    <property type="nucleotide sequence ID" value="NZ_JAXIVS010000007.1"/>
</dbReference>
<feature type="signal peptide" evidence="6">
    <location>
        <begin position="1"/>
        <end position="26"/>
    </location>
</feature>
<dbReference type="InterPro" id="IPR001223">
    <property type="entry name" value="Glyco_hydro18_cat"/>
</dbReference>
<dbReference type="Gene3D" id="3.20.20.80">
    <property type="entry name" value="Glycosidases"/>
    <property type="match status" value="1"/>
</dbReference>
<evidence type="ECO:0000256" key="4">
    <source>
        <dbReference type="ARBA" id="ARBA00023024"/>
    </source>
</evidence>
<dbReference type="PANTHER" id="PTHR11177:SF317">
    <property type="entry name" value="CHITINASE 12-RELATED"/>
    <property type="match status" value="1"/>
</dbReference>
<dbReference type="SUPFAM" id="SSF51055">
    <property type="entry name" value="Carbohydrate binding domain"/>
    <property type="match status" value="1"/>
</dbReference>
<organism evidence="9 10">
    <name type="scientific">Hyalangium rubrum</name>
    <dbReference type="NCBI Taxonomy" id="3103134"/>
    <lineage>
        <taxon>Bacteria</taxon>
        <taxon>Pseudomonadati</taxon>
        <taxon>Myxococcota</taxon>
        <taxon>Myxococcia</taxon>
        <taxon>Myxococcales</taxon>
        <taxon>Cystobacterineae</taxon>
        <taxon>Archangiaceae</taxon>
        <taxon>Hyalangium</taxon>
    </lineage>
</organism>
<comment type="caution">
    <text evidence="9">The sequence shown here is derived from an EMBL/GenBank/DDBJ whole genome shotgun (WGS) entry which is preliminary data.</text>
</comment>
<evidence type="ECO:0000256" key="2">
    <source>
        <dbReference type="ARBA" id="ARBA00012729"/>
    </source>
</evidence>
<dbReference type="PANTHER" id="PTHR11177">
    <property type="entry name" value="CHITINASE"/>
    <property type="match status" value="1"/>
</dbReference>
<keyword evidence="3 9" id="KW-0378">Hydrolase</keyword>
<dbReference type="Proteomes" id="UP001291309">
    <property type="component" value="Unassembled WGS sequence"/>
</dbReference>
<dbReference type="CDD" id="cd12214">
    <property type="entry name" value="ChiA1_BD"/>
    <property type="match status" value="1"/>
</dbReference>
<keyword evidence="5" id="KW-0119">Carbohydrate metabolism</keyword>
<dbReference type="InterPro" id="IPR003610">
    <property type="entry name" value="CBM5/12"/>
</dbReference>
<evidence type="ECO:0000256" key="5">
    <source>
        <dbReference type="ARBA" id="ARBA00023277"/>
    </source>
</evidence>
<dbReference type="Gene3D" id="2.10.10.20">
    <property type="entry name" value="Carbohydrate-binding module superfamily 5/12"/>
    <property type="match status" value="1"/>
</dbReference>
<dbReference type="SUPFAM" id="SSF51445">
    <property type="entry name" value="(Trans)glycosidases"/>
    <property type="match status" value="1"/>
</dbReference>
<feature type="domain" description="Chitinase II/V-like catalytic" evidence="8">
    <location>
        <begin position="209"/>
        <end position="524"/>
    </location>
</feature>
<dbReference type="SMART" id="SM00636">
    <property type="entry name" value="Glyco_18"/>
    <property type="match status" value="1"/>
</dbReference>
<evidence type="ECO:0000313" key="10">
    <source>
        <dbReference type="Proteomes" id="UP001291309"/>
    </source>
</evidence>
<keyword evidence="10" id="KW-1185">Reference proteome</keyword>
<proteinExistence type="predicted"/>
<keyword evidence="4" id="KW-0146">Chitin degradation</keyword>
<dbReference type="InterPro" id="IPR013783">
    <property type="entry name" value="Ig-like_fold"/>
</dbReference>
<dbReference type="InterPro" id="IPR011583">
    <property type="entry name" value="Chitinase_II/V-like_cat"/>
</dbReference>
<keyword evidence="6" id="KW-0732">Signal</keyword>
<sequence length="564" mass="60326">MKTCPSFRSLAARRSVLGCFTGMLLGALVPGCGPATSEELSPTAHQEAALAAPAWAPNIAYVVGDLVTYNGKTYRCRQSHTSLSTWTPEAVPALWELSGDTEPPPPTDTIPPTVNVSANQTAFTAAGTLTLTASATDNVGVTRVEILENGTLVGSATTFSRSFSSSTQNGTYAYTVKAYDARNNVGTQSVQVTVNIGGQPPPPPPPGSRMYIGYASSWNTSINDLTPANIPSYYTHLNLAFVRPNTTYQKGSYAFDQEVSGFEFFEGATTNNGQKRFTAAQAQTLRNNIQALRARGTQVWLSVGGWSYSQGTQWASFNAARVVDLAQDLGANGIDIDWESSGSNCNKLPASQFSCTKDGEIANIITSLHGTIQARGLSLGISIAGWSTGAYYVQGTPFEEGKVQWGSPFGGTMYNVVKNHGSKLHHINLMSYDGGDYYDPREGYESYRAIYNGPIAMGLEIAPEGAGGAVLKLNAEPGTVYDAEMLTGQNNMATKYYNVETLATYMKNKGRATDGMMVWQIWKERVHAPAPTGAASVNSAGQKVCQILGITSQCNQSIPTLPKY</sequence>
<dbReference type="InterPro" id="IPR050314">
    <property type="entry name" value="Glycosyl_Hydrlase_18"/>
</dbReference>
<evidence type="ECO:0000259" key="7">
    <source>
        <dbReference type="SMART" id="SM00495"/>
    </source>
</evidence>
<dbReference type="EMBL" id="JAXIVS010000007">
    <property type="protein sequence ID" value="MDY7229089.1"/>
    <property type="molecule type" value="Genomic_DNA"/>
</dbReference>
<evidence type="ECO:0000256" key="1">
    <source>
        <dbReference type="ARBA" id="ARBA00000822"/>
    </source>
</evidence>
<reference evidence="9 10" key="1">
    <citation type="submission" date="2023-12" db="EMBL/GenBank/DDBJ databases">
        <title>the genome sequence of Hyalangium sp. s54d21.</title>
        <authorList>
            <person name="Zhang X."/>
        </authorList>
    </citation>
    <scope>NUCLEOTIDE SEQUENCE [LARGE SCALE GENOMIC DNA]</scope>
    <source>
        <strain evidence="10">s54d21</strain>
    </source>
</reference>
<keyword evidence="4" id="KW-0624">Polysaccharide degradation</keyword>
<dbReference type="GO" id="GO:0016787">
    <property type="term" value="F:hydrolase activity"/>
    <property type="evidence" value="ECO:0007669"/>
    <property type="project" value="UniProtKB-KW"/>
</dbReference>
<evidence type="ECO:0000256" key="6">
    <source>
        <dbReference type="SAM" id="SignalP"/>
    </source>
</evidence>
<dbReference type="Pfam" id="PF17957">
    <property type="entry name" value="Big_7"/>
    <property type="match status" value="1"/>
</dbReference>
<dbReference type="Gene3D" id="2.60.40.10">
    <property type="entry name" value="Immunoglobulins"/>
    <property type="match status" value="1"/>
</dbReference>
<dbReference type="InterPro" id="IPR036573">
    <property type="entry name" value="CBM_sf_5/12"/>
</dbReference>
<feature type="domain" description="Chitin-binding type-3" evidence="7">
    <location>
        <begin position="52"/>
        <end position="98"/>
    </location>
</feature>
<protein>
    <recommendedName>
        <fullName evidence="2">chitinase</fullName>
        <ecNumber evidence="2">3.2.1.14</ecNumber>
    </recommendedName>
</protein>
<name>A0ABU5H7L2_9BACT</name>
<dbReference type="InterPro" id="IPR017853">
    <property type="entry name" value="GH"/>
</dbReference>
<gene>
    <name evidence="9" type="ORF">SYV04_21935</name>
</gene>
<dbReference type="Pfam" id="PF00704">
    <property type="entry name" value="Glyco_hydro_18"/>
    <property type="match status" value="1"/>
</dbReference>
<dbReference type="SMART" id="SM00495">
    <property type="entry name" value="ChtBD3"/>
    <property type="match status" value="1"/>
</dbReference>
<evidence type="ECO:0000256" key="3">
    <source>
        <dbReference type="ARBA" id="ARBA00022801"/>
    </source>
</evidence>
<comment type="catalytic activity">
    <reaction evidence="1">
        <text>Random endo-hydrolysis of N-acetyl-beta-D-glucosaminide (1-&gt;4)-beta-linkages in chitin and chitodextrins.</text>
        <dbReference type="EC" id="3.2.1.14"/>
    </reaction>
</comment>
<evidence type="ECO:0000313" key="9">
    <source>
        <dbReference type="EMBL" id="MDY7229089.1"/>
    </source>
</evidence>
<dbReference type="EC" id="3.2.1.14" evidence="2"/>
<accession>A0ABU5H7L2</accession>